<evidence type="ECO:0000256" key="3">
    <source>
        <dbReference type="PROSITE-ProRule" id="PRU00023"/>
    </source>
</evidence>
<comment type="caution">
    <text evidence="4">The sequence shown here is derived from an EMBL/GenBank/DDBJ whole genome shotgun (WGS) entry which is preliminary data.</text>
</comment>
<gene>
    <name evidence="4" type="ORF">ACJMK2_039216</name>
</gene>
<dbReference type="PROSITE" id="PS50297">
    <property type="entry name" value="ANK_REP_REGION"/>
    <property type="match status" value="2"/>
</dbReference>
<evidence type="ECO:0000256" key="1">
    <source>
        <dbReference type="ARBA" id="ARBA00022737"/>
    </source>
</evidence>
<sequence>MAMEGEGQEEEQQGEREILLPNCTIVTHCVLKNDVTRFTLCFENDDDPYKETVGELINQRDDDGKSPLDIAASLGRLEMTKELIARGADVNSVTGKGFCALHYAASWGCVNILKALIGQNANLQQRNIHNERPRETALRYNQTECVDFLDWAEAKVALQETIRTTLETLQDPEKVQGRFTKEDKSILQNTCKEKNEWVESTPDATTQDFITQKATLEEVIGPILLKLTEPRIPRKARKKVNNLPPAYELCQHQTWQEIA</sequence>
<name>A0ABD3WCE0_SINWO</name>
<keyword evidence="2 3" id="KW-0040">ANK repeat</keyword>
<dbReference type="Pfam" id="PF12796">
    <property type="entry name" value="Ank_2"/>
    <property type="match status" value="1"/>
</dbReference>
<dbReference type="PROSITE" id="PS50088">
    <property type="entry name" value="ANK_REPEAT"/>
    <property type="match status" value="2"/>
</dbReference>
<dbReference type="SMART" id="SM00248">
    <property type="entry name" value="ANK"/>
    <property type="match status" value="2"/>
</dbReference>
<dbReference type="PANTHER" id="PTHR24171:SF9">
    <property type="entry name" value="ANKYRIN REPEAT DOMAIN-CONTAINING PROTEIN 39"/>
    <property type="match status" value="1"/>
</dbReference>
<dbReference type="InterPro" id="IPR029048">
    <property type="entry name" value="HSP70_C_sf"/>
</dbReference>
<dbReference type="SUPFAM" id="SSF100934">
    <property type="entry name" value="Heat shock protein 70kD (HSP70), C-terminal subdomain"/>
    <property type="match status" value="1"/>
</dbReference>
<reference evidence="4 5" key="1">
    <citation type="submission" date="2024-11" db="EMBL/GenBank/DDBJ databases">
        <title>Chromosome-level genome assembly of the freshwater bivalve Anodonta woodiana.</title>
        <authorList>
            <person name="Chen X."/>
        </authorList>
    </citation>
    <scope>NUCLEOTIDE SEQUENCE [LARGE SCALE GENOMIC DNA]</scope>
    <source>
        <strain evidence="4">MN2024</strain>
        <tissue evidence="4">Gills</tissue>
    </source>
</reference>
<dbReference type="EMBL" id="JBJQND010000007">
    <property type="protein sequence ID" value="KAL3871200.1"/>
    <property type="molecule type" value="Genomic_DNA"/>
</dbReference>
<evidence type="ECO:0000313" key="5">
    <source>
        <dbReference type="Proteomes" id="UP001634394"/>
    </source>
</evidence>
<evidence type="ECO:0008006" key="6">
    <source>
        <dbReference type="Google" id="ProtNLM"/>
    </source>
</evidence>
<evidence type="ECO:0000256" key="2">
    <source>
        <dbReference type="ARBA" id="ARBA00023043"/>
    </source>
</evidence>
<feature type="repeat" description="ANK" evidence="3">
    <location>
        <begin position="63"/>
        <end position="95"/>
    </location>
</feature>
<dbReference type="InterPro" id="IPR036770">
    <property type="entry name" value="Ankyrin_rpt-contain_sf"/>
</dbReference>
<evidence type="ECO:0000313" key="4">
    <source>
        <dbReference type="EMBL" id="KAL3871200.1"/>
    </source>
</evidence>
<dbReference type="PANTHER" id="PTHR24171">
    <property type="entry name" value="ANKYRIN REPEAT DOMAIN-CONTAINING PROTEIN 39-RELATED"/>
    <property type="match status" value="1"/>
</dbReference>
<dbReference type="SUPFAM" id="SSF48403">
    <property type="entry name" value="Ankyrin repeat"/>
    <property type="match status" value="1"/>
</dbReference>
<dbReference type="InterPro" id="IPR002110">
    <property type="entry name" value="Ankyrin_rpt"/>
</dbReference>
<proteinExistence type="predicted"/>
<dbReference type="AlphaFoldDB" id="A0ABD3WCE0"/>
<protein>
    <recommendedName>
        <fullName evidence="6">Ankyrin repeat domain-containing protein 45</fullName>
    </recommendedName>
</protein>
<accession>A0ABD3WCE0</accession>
<keyword evidence="5" id="KW-1185">Reference proteome</keyword>
<feature type="repeat" description="ANK" evidence="3">
    <location>
        <begin position="96"/>
        <end position="128"/>
    </location>
</feature>
<dbReference type="Gene3D" id="1.25.40.20">
    <property type="entry name" value="Ankyrin repeat-containing domain"/>
    <property type="match status" value="2"/>
</dbReference>
<organism evidence="4 5">
    <name type="scientific">Sinanodonta woodiana</name>
    <name type="common">Chinese pond mussel</name>
    <name type="synonym">Anodonta woodiana</name>
    <dbReference type="NCBI Taxonomy" id="1069815"/>
    <lineage>
        <taxon>Eukaryota</taxon>
        <taxon>Metazoa</taxon>
        <taxon>Spiralia</taxon>
        <taxon>Lophotrochozoa</taxon>
        <taxon>Mollusca</taxon>
        <taxon>Bivalvia</taxon>
        <taxon>Autobranchia</taxon>
        <taxon>Heteroconchia</taxon>
        <taxon>Palaeoheterodonta</taxon>
        <taxon>Unionida</taxon>
        <taxon>Unionoidea</taxon>
        <taxon>Unionidae</taxon>
        <taxon>Unioninae</taxon>
        <taxon>Sinanodonta</taxon>
    </lineage>
</organism>
<keyword evidence="1" id="KW-0677">Repeat</keyword>
<dbReference type="Gene3D" id="1.20.1270.10">
    <property type="match status" value="1"/>
</dbReference>
<dbReference type="Proteomes" id="UP001634394">
    <property type="component" value="Unassembled WGS sequence"/>
</dbReference>